<organism evidence="1 2">
    <name type="scientific">Flavobacterium kingsejongi</name>
    <dbReference type="NCBI Taxonomy" id="1678728"/>
    <lineage>
        <taxon>Bacteria</taxon>
        <taxon>Pseudomonadati</taxon>
        <taxon>Bacteroidota</taxon>
        <taxon>Flavobacteriia</taxon>
        <taxon>Flavobacteriales</taxon>
        <taxon>Flavobacteriaceae</taxon>
        <taxon>Flavobacterium</taxon>
    </lineage>
</organism>
<proteinExistence type="predicted"/>
<protein>
    <submittedName>
        <fullName evidence="1">Uncharacterized protein</fullName>
    </submittedName>
</protein>
<dbReference type="EMBL" id="CP020919">
    <property type="protein sequence ID" value="AWG24819.1"/>
    <property type="molecule type" value="Genomic_DNA"/>
</dbReference>
<evidence type="ECO:0000313" key="2">
    <source>
        <dbReference type="Proteomes" id="UP000244677"/>
    </source>
</evidence>
<dbReference type="AlphaFoldDB" id="A0A2S1LM80"/>
<dbReference type="KEGG" id="fki:FK004_06040"/>
<evidence type="ECO:0000313" key="1">
    <source>
        <dbReference type="EMBL" id="AWG24819.1"/>
    </source>
</evidence>
<gene>
    <name evidence="1" type="ORF">FK004_06040</name>
</gene>
<name>A0A2S1LM80_9FLAO</name>
<dbReference type="Proteomes" id="UP000244677">
    <property type="component" value="Chromosome"/>
</dbReference>
<sequence length="85" mass="9267">MTGFSTLTLKDNTVQSFTRSKMESLEKSENTGKEYYIVDLVNIDPLTASYEDLKALSKGLSLGTAGKTKQDYIAAIEVAKAELNA</sequence>
<keyword evidence="2" id="KW-1185">Reference proteome</keyword>
<accession>A0A2S1LM80</accession>
<reference evidence="1 2" key="1">
    <citation type="submission" date="2017-04" db="EMBL/GenBank/DDBJ databases">
        <title>Complete genome sequence of Flavobacterium kingsejong AJ004.</title>
        <authorList>
            <person name="Lee P.C."/>
        </authorList>
    </citation>
    <scope>NUCLEOTIDE SEQUENCE [LARGE SCALE GENOMIC DNA]</scope>
    <source>
        <strain evidence="1 2">AJ004</strain>
    </source>
</reference>